<dbReference type="Proteomes" id="UP000056905">
    <property type="component" value="Chromosome"/>
</dbReference>
<dbReference type="EMBL" id="CP013002">
    <property type="protein sequence ID" value="ALL13899.1"/>
    <property type="molecule type" value="Genomic_DNA"/>
</dbReference>
<proteinExistence type="predicted"/>
<accession>A0A0P0P0M9</accession>
<evidence type="ECO:0000313" key="1">
    <source>
        <dbReference type="EMBL" id="ALL13899.1"/>
    </source>
</evidence>
<dbReference type="AlphaFoldDB" id="A0A0P0P0M9"/>
<evidence type="ECO:0008006" key="3">
    <source>
        <dbReference type="Google" id="ProtNLM"/>
    </source>
</evidence>
<dbReference type="STRING" id="69395.AQ619_11445"/>
<dbReference type="OrthoDB" id="7270972at2"/>
<protein>
    <recommendedName>
        <fullName evidence="3">GIY-YIG nuclease family protein</fullName>
    </recommendedName>
</protein>
<evidence type="ECO:0000313" key="2">
    <source>
        <dbReference type="Proteomes" id="UP000056905"/>
    </source>
</evidence>
<dbReference type="KEGG" id="chq:AQ619_11445"/>
<dbReference type="RefSeq" id="WP_062147468.1">
    <property type="nucleotide sequence ID" value="NZ_CP013002.1"/>
</dbReference>
<organism evidence="1 2">
    <name type="scientific">Caulobacter henricii</name>
    <dbReference type="NCBI Taxonomy" id="69395"/>
    <lineage>
        <taxon>Bacteria</taxon>
        <taxon>Pseudomonadati</taxon>
        <taxon>Pseudomonadota</taxon>
        <taxon>Alphaproteobacteria</taxon>
        <taxon>Caulobacterales</taxon>
        <taxon>Caulobacteraceae</taxon>
        <taxon>Caulobacter</taxon>
    </lineage>
</organism>
<dbReference type="CDD" id="cd10451">
    <property type="entry name" value="GIY-YIG_LuxR_like"/>
    <property type="match status" value="1"/>
</dbReference>
<dbReference type="InterPro" id="IPR035901">
    <property type="entry name" value="GIY-YIG_endonuc_sf"/>
</dbReference>
<gene>
    <name evidence="1" type="ORF">AQ619_11445</name>
</gene>
<reference evidence="1 2" key="1">
    <citation type="submission" date="2015-10" db="EMBL/GenBank/DDBJ databases">
        <title>Conservation of the essential genome among Caulobacter and Brevundimonas species.</title>
        <authorList>
            <person name="Scott D."/>
            <person name="Ely B."/>
        </authorList>
    </citation>
    <scope>NUCLEOTIDE SEQUENCE [LARGE SCALE GENOMIC DNA]</scope>
    <source>
        <strain evidence="1 2">CB4</strain>
    </source>
</reference>
<keyword evidence="2" id="KW-1185">Reference proteome</keyword>
<name>A0A0P0P0M9_9CAUL</name>
<sequence>MNGRKALLRDYRDRKVEAGIYAVRCIASGQAWVGATPDLSTRQGGLWFTLRHGTHRDQALQAAWTAHGEAAFAYEPLDVLSDETLGPLGRSSWLQDRKAVWIERLGARGLNR</sequence>
<dbReference type="SUPFAM" id="SSF82771">
    <property type="entry name" value="GIY-YIG endonuclease"/>
    <property type="match status" value="1"/>
</dbReference>
<dbReference type="Gene3D" id="3.40.1440.10">
    <property type="entry name" value="GIY-YIG endonuclease"/>
    <property type="match status" value="1"/>
</dbReference>